<name>A0A7Y9PJ22_9BACT</name>
<dbReference type="AlphaFoldDB" id="A0A7Y9PJ22"/>
<feature type="transmembrane region" description="Helical" evidence="1">
    <location>
        <begin position="6"/>
        <end position="26"/>
    </location>
</feature>
<feature type="transmembrane region" description="Helical" evidence="1">
    <location>
        <begin position="91"/>
        <end position="115"/>
    </location>
</feature>
<dbReference type="RefSeq" id="WP_179492508.1">
    <property type="nucleotide sequence ID" value="NZ_JACCCW010000002.1"/>
</dbReference>
<keyword evidence="1" id="KW-1133">Transmembrane helix</keyword>
<evidence type="ECO:0000313" key="3">
    <source>
        <dbReference type="Proteomes" id="UP000589520"/>
    </source>
</evidence>
<proteinExistence type="predicted"/>
<reference evidence="2 3" key="1">
    <citation type="submission" date="2020-07" db="EMBL/GenBank/DDBJ databases">
        <title>Genomic Encyclopedia of Type Strains, Phase IV (KMG-V): Genome sequencing to study the core and pangenomes of soil and plant-associated prokaryotes.</title>
        <authorList>
            <person name="Whitman W."/>
        </authorList>
    </citation>
    <scope>NUCLEOTIDE SEQUENCE [LARGE SCALE GENOMIC DNA]</scope>
    <source>
        <strain evidence="2 3">X4EP2</strain>
    </source>
</reference>
<dbReference type="Proteomes" id="UP000589520">
    <property type="component" value="Unassembled WGS sequence"/>
</dbReference>
<feature type="transmembrane region" description="Helical" evidence="1">
    <location>
        <begin position="38"/>
        <end position="60"/>
    </location>
</feature>
<keyword evidence="3" id="KW-1185">Reference proteome</keyword>
<feature type="transmembrane region" description="Helical" evidence="1">
    <location>
        <begin position="66"/>
        <end position="84"/>
    </location>
</feature>
<keyword evidence="1" id="KW-0472">Membrane</keyword>
<dbReference type="EMBL" id="JACCCW010000002">
    <property type="protein sequence ID" value="NYF80824.1"/>
    <property type="molecule type" value="Genomic_DNA"/>
</dbReference>
<protein>
    <recommendedName>
        <fullName evidence="4">Histidine kinase N-terminal 7TM region domain-containing protein</fullName>
    </recommendedName>
</protein>
<comment type="caution">
    <text evidence="2">The sequence shown here is derived from an EMBL/GenBank/DDBJ whole genome shotgun (WGS) entry which is preliminary data.</text>
</comment>
<evidence type="ECO:0000313" key="2">
    <source>
        <dbReference type="EMBL" id="NYF80824.1"/>
    </source>
</evidence>
<evidence type="ECO:0000256" key="1">
    <source>
        <dbReference type="SAM" id="Phobius"/>
    </source>
</evidence>
<gene>
    <name evidence="2" type="ORF">HDF17_003144</name>
</gene>
<accession>A0A7Y9PJ22</accession>
<keyword evidence="1" id="KW-0812">Transmembrane</keyword>
<evidence type="ECO:0008006" key="4">
    <source>
        <dbReference type="Google" id="ProtNLM"/>
    </source>
</evidence>
<sequence>MPDLERFGVFIVAAFMLFFGVVLWIVRRRPARPSLGSLFALAIIVVPLGMLFARYSHLAFHHLSWMVYYGVPALTTFLLPPLWLRMSRREIFLYIPLALLMAPTIHIVFSLFVGWHDYMPFPAYIPSVGELLRSAAR</sequence>
<organism evidence="2 3">
    <name type="scientific">Granulicella arctica</name>
    <dbReference type="NCBI Taxonomy" id="940613"/>
    <lineage>
        <taxon>Bacteria</taxon>
        <taxon>Pseudomonadati</taxon>
        <taxon>Acidobacteriota</taxon>
        <taxon>Terriglobia</taxon>
        <taxon>Terriglobales</taxon>
        <taxon>Acidobacteriaceae</taxon>
        <taxon>Granulicella</taxon>
    </lineage>
</organism>